<dbReference type="GO" id="GO:0006879">
    <property type="term" value="P:intracellular iron ion homeostasis"/>
    <property type="evidence" value="ECO:0007669"/>
    <property type="project" value="UniProtKB-KW"/>
</dbReference>
<dbReference type="GO" id="GO:0005739">
    <property type="term" value="C:mitochondrion"/>
    <property type="evidence" value="ECO:0000318"/>
    <property type="project" value="GO_Central"/>
</dbReference>
<dbReference type="InParanoid" id="B3RSQ6"/>
<dbReference type="FunFam" id="3.30.920.10:FF:000002">
    <property type="entry name" value="Frataxin, mitochondrial"/>
    <property type="match status" value="1"/>
</dbReference>
<feature type="non-terminal residue" evidence="14">
    <location>
        <position position="1"/>
    </location>
</feature>
<comment type="catalytic activity">
    <reaction evidence="13">
        <text>4 Fe(2+) + O2 + 4 H(+) = 4 Fe(3+) + 2 H2O</text>
        <dbReference type="Rhea" id="RHEA:11148"/>
        <dbReference type="ChEBI" id="CHEBI:15377"/>
        <dbReference type="ChEBI" id="CHEBI:15378"/>
        <dbReference type="ChEBI" id="CHEBI:15379"/>
        <dbReference type="ChEBI" id="CHEBI:29033"/>
        <dbReference type="ChEBI" id="CHEBI:29034"/>
        <dbReference type="EC" id="1.16.3.1"/>
    </reaction>
</comment>
<dbReference type="GO" id="GO:0051537">
    <property type="term" value="F:2 iron, 2 sulfur cluster binding"/>
    <property type="evidence" value="ECO:0000318"/>
    <property type="project" value="GO_Central"/>
</dbReference>
<dbReference type="CTD" id="6751768"/>
<evidence type="ECO:0000256" key="10">
    <source>
        <dbReference type="ARBA" id="ARBA00023065"/>
    </source>
</evidence>
<dbReference type="GO" id="GO:0016226">
    <property type="term" value="P:iron-sulfur cluster assembly"/>
    <property type="evidence" value="ECO:0000318"/>
    <property type="project" value="GO_Central"/>
</dbReference>
<dbReference type="EMBL" id="DS985243">
    <property type="protein sequence ID" value="EDV27095.1"/>
    <property type="molecule type" value="Genomic_DNA"/>
</dbReference>
<dbReference type="RefSeq" id="XP_002111091.1">
    <property type="nucleotide sequence ID" value="XM_002111055.1"/>
</dbReference>
<dbReference type="AlphaFoldDB" id="B3RSQ6"/>
<evidence type="ECO:0000256" key="2">
    <source>
        <dbReference type="ARBA" id="ARBA00008183"/>
    </source>
</evidence>
<protein>
    <recommendedName>
        <fullName evidence="3">ferroxidase</fullName>
        <ecNumber evidence="3">1.16.3.1</ecNumber>
    </recommendedName>
</protein>
<evidence type="ECO:0000256" key="12">
    <source>
        <dbReference type="ARBA" id="ARBA00023133"/>
    </source>
</evidence>
<dbReference type="OMA" id="YEVEYHS"/>
<dbReference type="GO" id="GO:0004322">
    <property type="term" value="F:ferroxidase activity"/>
    <property type="evidence" value="ECO:0007669"/>
    <property type="project" value="UniProtKB-EC"/>
</dbReference>
<organism evidence="14 15">
    <name type="scientific">Trichoplax adhaerens</name>
    <name type="common">Trichoplax reptans</name>
    <dbReference type="NCBI Taxonomy" id="10228"/>
    <lineage>
        <taxon>Eukaryota</taxon>
        <taxon>Metazoa</taxon>
        <taxon>Placozoa</taxon>
        <taxon>Uniplacotomia</taxon>
        <taxon>Trichoplacea</taxon>
        <taxon>Trichoplacidae</taxon>
        <taxon>Trichoplax</taxon>
    </lineage>
</organism>
<keyword evidence="15" id="KW-1185">Reference proteome</keyword>
<dbReference type="Pfam" id="PF01491">
    <property type="entry name" value="Frataxin_Cyay"/>
    <property type="match status" value="1"/>
</dbReference>
<evidence type="ECO:0000313" key="14">
    <source>
        <dbReference type="EMBL" id="EDV27095.1"/>
    </source>
</evidence>
<keyword evidence="12" id="KW-0350">Heme biosynthesis</keyword>
<name>B3RSQ6_TRIAD</name>
<comment type="similarity">
    <text evidence="2">Belongs to the frataxin family.</text>
</comment>
<keyword evidence="10" id="KW-0406">Ion transport</keyword>
<comment type="subcellular location">
    <subcellularLocation>
        <location evidence="1">Mitochondrion</location>
    </subcellularLocation>
</comment>
<keyword evidence="9" id="KW-0408">Iron</keyword>
<dbReference type="Gene3D" id="3.30.920.10">
    <property type="entry name" value="Frataxin/CyaY"/>
    <property type="match status" value="1"/>
</dbReference>
<dbReference type="NCBIfam" id="TIGR03422">
    <property type="entry name" value="mito_frataxin"/>
    <property type="match status" value="1"/>
</dbReference>
<dbReference type="KEGG" id="tad:TRIADDRAFT_23043"/>
<dbReference type="GO" id="GO:0008199">
    <property type="term" value="F:ferric iron binding"/>
    <property type="evidence" value="ECO:0000318"/>
    <property type="project" value="GO_Central"/>
</dbReference>
<dbReference type="STRING" id="10228.B3RSQ6"/>
<evidence type="ECO:0000256" key="3">
    <source>
        <dbReference type="ARBA" id="ARBA00013107"/>
    </source>
</evidence>
<dbReference type="InterPro" id="IPR002908">
    <property type="entry name" value="Frataxin/CyaY"/>
</dbReference>
<dbReference type="InterPro" id="IPR020895">
    <property type="entry name" value="Frataxin_CS"/>
</dbReference>
<evidence type="ECO:0000256" key="8">
    <source>
        <dbReference type="ARBA" id="ARBA00023002"/>
    </source>
</evidence>
<dbReference type="InterPro" id="IPR036524">
    <property type="entry name" value="Frataxin/CyaY_sf"/>
</dbReference>
<keyword evidence="8" id="KW-0560">Oxidoreductase</keyword>
<dbReference type="PRINTS" id="PR00904">
    <property type="entry name" value="FRATAXIN"/>
</dbReference>
<evidence type="ECO:0000256" key="1">
    <source>
        <dbReference type="ARBA" id="ARBA00004173"/>
    </source>
</evidence>
<accession>B3RSQ6</accession>
<keyword evidence="7" id="KW-0809">Transit peptide</keyword>
<dbReference type="eggNOG" id="KOG3413">
    <property type="taxonomic scope" value="Eukaryota"/>
</dbReference>
<dbReference type="PROSITE" id="PS01344">
    <property type="entry name" value="FRATAXIN_1"/>
    <property type="match status" value="1"/>
</dbReference>
<keyword evidence="6" id="KW-0410">Iron transport</keyword>
<keyword evidence="11" id="KW-0496">Mitochondrion</keyword>
<evidence type="ECO:0000256" key="5">
    <source>
        <dbReference type="ARBA" id="ARBA00022448"/>
    </source>
</evidence>
<dbReference type="PROSITE" id="PS50810">
    <property type="entry name" value="FRATAXIN_2"/>
    <property type="match status" value="1"/>
</dbReference>
<evidence type="ECO:0000256" key="13">
    <source>
        <dbReference type="ARBA" id="ARBA00047990"/>
    </source>
</evidence>
<dbReference type="GO" id="GO:0008198">
    <property type="term" value="F:ferrous iron binding"/>
    <property type="evidence" value="ECO:0000318"/>
    <property type="project" value="GO_Central"/>
</dbReference>
<dbReference type="SMART" id="SM01219">
    <property type="entry name" value="Frataxin_Cyay"/>
    <property type="match status" value="1"/>
</dbReference>
<dbReference type="PANTHER" id="PTHR16821:SF2">
    <property type="entry name" value="FRATAXIN, MITOCHONDRIAL"/>
    <property type="match status" value="1"/>
</dbReference>
<dbReference type="SUPFAM" id="SSF55387">
    <property type="entry name" value="Frataxin/Nqo15-like"/>
    <property type="match status" value="1"/>
</dbReference>
<evidence type="ECO:0000313" key="15">
    <source>
        <dbReference type="Proteomes" id="UP000009022"/>
    </source>
</evidence>
<evidence type="ECO:0000256" key="4">
    <source>
        <dbReference type="ARBA" id="ARBA00022434"/>
    </source>
</evidence>
<dbReference type="GO" id="GO:0034986">
    <property type="term" value="F:iron chaperone activity"/>
    <property type="evidence" value="ECO:0000318"/>
    <property type="project" value="GO_Central"/>
</dbReference>
<evidence type="ECO:0000256" key="6">
    <source>
        <dbReference type="ARBA" id="ARBA00022496"/>
    </source>
</evidence>
<dbReference type="GeneID" id="6751768"/>
<proteinExistence type="inferred from homology"/>
<dbReference type="Proteomes" id="UP000009022">
    <property type="component" value="Unassembled WGS sequence"/>
</dbReference>
<dbReference type="OrthoDB" id="1897642at2759"/>
<gene>
    <name evidence="14" type="ORF">TRIADDRAFT_23043</name>
</gene>
<dbReference type="NCBIfam" id="TIGR03421">
    <property type="entry name" value="FeS_CyaY"/>
    <property type="match status" value="1"/>
</dbReference>
<dbReference type="EC" id="1.16.3.1" evidence="3"/>
<dbReference type="PhylomeDB" id="B3RSQ6"/>
<dbReference type="GO" id="GO:0006826">
    <property type="term" value="P:iron ion transport"/>
    <property type="evidence" value="ECO:0007669"/>
    <property type="project" value="UniProtKB-KW"/>
</dbReference>
<dbReference type="PANTHER" id="PTHR16821">
    <property type="entry name" value="FRATAXIN"/>
    <property type="match status" value="1"/>
</dbReference>
<dbReference type="FunCoup" id="B3RSQ6">
    <property type="interactions" value="748"/>
</dbReference>
<evidence type="ECO:0000256" key="7">
    <source>
        <dbReference type="ARBA" id="ARBA00022946"/>
    </source>
</evidence>
<keyword evidence="4" id="KW-0409">Iron storage</keyword>
<keyword evidence="5" id="KW-0813">Transport</keyword>
<reference evidence="14 15" key="1">
    <citation type="journal article" date="2008" name="Nature">
        <title>The Trichoplax genome and the nature of placozoans.</title>
        <authorList>
            <person name="Srivastava M."/>
            <person name="Begovic E."/>
            <person name="Chapman J."/>
            <person name="Putnam N.H."/>
            <person name="Hellsten U."/>
            <person name="Kawashima T."/>
            <person name="Kuo A."/>
            <person name="Mitros T."/>
            <person name="Salamov A."/>
            <person name="Carpenter M.L."/>
            <person name="Signorovitch A.Y."/>
            <person name="Moreno M.A."/>
            <person name="Kamm K."/>
            <person name="Grimwood J."/>
            <person name="Schmutz J."/>
            <person name="Shapiro H."/>
            <person name="Grigoriev I.V."/>
            <person name="Buss L.W."/>
            <person name="Schierwater B."/>
            <person name="Dellaporta S.L."/>
            <person name="Rokhsar D.S."/>
        </authorList>
    </citation>
    <scope>NUCLEOTIDE SEQUENCE [LARGE SCALE GENOMIC DNA]</scope>
    <source>
        <strain evidence="14 15">Grell-BS-1999</strain>
    </source>
</reference>
<dbReference type="InterPro" id="IPR017789">
    <property type="entry name" value="Frataxin"/>
</dbReference>
<sequence length="116" mass="13256">DALQYNKIADETLENLTEFFENLNDQEILSDDYDASLASGVLTIHLGDNLGTYVINKQVPNKQIWLSSPLSGPKRYDYLDGKWVYSRNNGILHDLLSEELTKLLMMDIDLNHLKVV</sequence>
<evidence type="ECO:0000256" key="9">
    <source>
        <dbReference type="ARBA" id="ARBA00023004"/>
    </source>
</evidence>
<evidence type="ECO:0000256" key="11">
    <source>
        <dbReference type="ARBA" id="ARBA00023128"/>
    </source>
</evidence>
<dbReference type="GO" id="GO:0006783">
    <property type="term" value="P:heme biosynthetic process"/>
    <property type="evidence" value="ECO:0007669"/>
    <property type="project" value="UniProtKB-KW"/>
</dbReference>
<dbReference type="HOGENOM" id="CLU_080880_4_1_1"/>